<keyword evidence="2" id="KW-1185">Reference proteome</keyword>
<reference evidence="2" key="1">
    <citation type="journal article" date="2019" name="Int. J. Syst. Evol. Microbiol.">
        <title>The Global Catalogue of Microorganisms (GCM) 10K type strain sequencing project: providing services to taxonomists for standard genome sequencing and annotation.</title>
        <authorList>
            <consortium name="The Broad Institute Genomics Platform"/>
            <consortium name="The Broad Institute Genome Sequencing Center for Infectious Disease"/>
            <person name="Wu L."/>
            <person name="Ma J."/>
        </authorList>
    </citation>
    <scope>NUCLEOTIDE SEQUENCE [LARGE SCALE GENOMIC DNA]</scope>
    <source>
        <strain evidence="2">KLKA75</strain>
    </source>
</reference>
<accession>A0ABV9U4J4</accession>
<dbReference type="SUPFAM" id="SSF55729">
    <property type="entry name" value="Acyl-CoA N-acyltransferases (Nat)"/>
    <property type="match status" value="1"/>
</dbReference>
<comment type="caution">
    <text evidence="1">The sequence shown here is derived from an EMBL/GenBank/DDBJ whole genome shotgun (WGS) entry which is preliminary data.</text>
</comment>
<sequence length="177" mass="19911">MALSPRPGVRADFLPEDFVVPTLVAGQGFRIRPITVHDAVRDYAAVMDSLPELRERFHAEWGWPEPDFTVEQALVDVAWMQKEGQLRRQFTYVVTTPDEERQLGRIHVFPAEPDAADGAQAVLSFWVRSNGDRPGLGKELADFVRHWLGSWPFVAVRVLDPDGGPPELVEAVPLEPF</sequence>
<protein>
    <submittedName>
        <fullName evidence="1">GNAT family N-acetyltransferase</fullName>
    </submittedName>
</protein>
<evidence type="ECO:0000313" key="1">
    <source>
        <dbReference type="EMBL" id="MFC4910766.1"/>
    </source>
</evidence>
<gene>
    <name evidence="1" type="ORF">ACFPCY_25860</name>
</gene>
<organism evidence="1 2">
    <name type="scientific">Actinomadura gamaensis</name>
    <dbReference type="NCBI Taxonomy" id="1763541"/>
    <lineage>
        <taxon>Bacteria</taxon>
        <taxon>Bacillati</taxon>
        <taxon>Actinomycetota</taxon>
        <taxon>Actinomycetes</taxon>
        <taxon>Streptosporangiales</taxon>
        <taxon>Thermomonosporaceae</taxon>
        <taxon>Actinomadura</taxon>
    </lineage>
</organism>
<proteinExistence type="predicted"/>
<dbReference type="InterPro" id="IPR016181">
    <property type="entry name" value="Acyl_CoA_acyltransferase"/>
</dbReference>
<dbReference type="RefSeq" id="WP_378259407.1">
    <property type="nucleotide sequence ID" value="NZ_JBHSIT010000008.1"/>
</dbReference>
<evidence type="ECO:0000313" key="2">
    <source>
        <dbReference type="Proteomes" id="UP001595872"/>
    </source>
</evidence>
<name>A0ABV9U4J4_9ACTN</name>
<dbReference type="EMBL" id="JBHSIT010000008">
    <property type="protein sequence ID" value="MFC4910766.1"/>
    <property type="molecule type" value="Genomic_DNA"/>
</dbReference>
<dbReference type="Gene3D" id="3.40.630.30">
    <property type="match status" value="1"/>
</dbReference>
<dbReference type="Proteomes" id="UP001595872">
    <property type="component" value="Unassembled WGS sequence"/>
</dbReference>